<comment type="function">
    <text evidence="7">Involved in the assimilation of dimethylsulphoniopropionate (DMSP), an important compound in the fixation of carbon in marine phytoplankton, by mediating the conversion of 3-(methylthio)propanoyl-CoA (MMPA-CoA) to 3-(methylthio)acryloyl-CoA (MTA-CoA).</text>
</comment>
<dbReference type="AlphaFoldDB" id="F4QT03"/>
<dbReference type="PANTHER" id="PTHR42803">
    <property type="entry name" value="ACYL-COA DEHYDROGENASE"/>
    <property type="match status" value="1"/>
</dbReference>
<feature type="domain" description="Acyl-CoA oxidase/dehydrogenase middle" evidence="12">
    <location>
        <begin position="163"/>
        <end position="271"/>
    </location>
</feature>
<evidence type="ECO:0000256" key="7">
    <source>
        <dbReference type="ARBA" id="ARBA00058683"/>
    </source>
</evidence>
<evidence type="ECO:0000313" key="16">
    <source>
        <dbReference type="Proteomes" id="UP000006512"/>
    </source>
</evidence>
<evidence type="ECO:0000259" key="13">
    <source>
        <dbReference type="Pfam" id="PF02771"/>
    </source>
</evidence>
<gene>
    <name evidence="15" type="ORF">ABI_42960</name>
</gene>
<dbReference type="eggNOG" id="COG1960">
    <property type="taxonomic scope" value="Bacteria"/>
</dbReference>
<evidence type="ECO:0000256" key="10">
    <source>
        <dbReference type="RuleBase" id="RU362125"/>
    </source>
</evidence>
<dbReference type="STRING" id="715226.ABI_42960"/>
<keyword evidence="4 10" id="KW-0274">FAD</keyword>
<dbReference type="EC" id="1.3.99.41" evidence="8"/>
<dbReference type="InterPro" id="IPR036250">
    <property type="entry name" value="AcylCo_DH-like_C"/>
</dbReference>
<dbReference type="InterPro" id="IPR006091">
    <property type="entry name" value="Acyl-CoA_Oxase/DH_mid-dom"/>
</dbReference>
<dbReference type="Gene3D" id="1.10.540.10">
    <property type="entry name" value="Acyl-CoA dehydrogenase/oxidase, N-terminal domain"/>
    <property type="match status" value="1"/>
</dbReference>
<evidence type="ECO:0000259" key="11">
    <source>
        <dbReference type="Pfam" id="PF00441"/>
    </source>
</evidence>
<evidence type="ECO:0000256" key="8">
    <source>
        <dbReference type="ARBA" id="ARBA00066694"/>
    </source>
</evidence>
<feature type="domain" description="Acyl-CoA dehydrogenase/oxidase C-terminal" evidence="11">
    <location>
        <begin position="282"/>
        <end position="451"/>
    </location>
</feature>
<evidence type="ECO:0000259" key="12">
    <source>
        <dbReference type="Pfam" id="PF02770"/>
    </source>
</evidence>
<dbReference type="Gene3D" id="1.20.140.10">
    <property type="entry name" value="Butyryl-CoA Dehydrogenase, subunit A, domain 3"/>
    <property type="match status" value="1"/>
</dbReference>
<accession>F4QT03</accession>
<dbReference type="RefSeq" id="WP_006275071.1">
    <property type="nucleotide sequence ID" value="NZ_GL883080.1"/>
</dbReference>
<evidence type="ECO:0000256" key="2">
    <source>
        <dbReference type="ARBA" id="ARBA00009347"/>
    </source>
</evidence>
<dbReference type="InterPro" id="IPR037069">
    <property type="entry name" value="AcylCoA_DH/ox_N_sf"/>
</dbReference>
<keyword evidence="5 10" id="KW-0560">Oxidoreductase</keyword>
<feature type="domain" description="Acyl-CoA dehydrogenase/oxidase N-terminal" evidence="13">
    <location>
        <begin position="41"/>
        <end position="158"/>
    </location>
</feature>
<dbReference type="InterPro" id="IPR052166">
    <property type="entry name" value="Diverse_Acyl-CoA_DH"/>
</dbReference>
<dbReference type="Gene3D" id="2.40.110.10">
    <property type="entry name" value="Butyryl-CoA Dehydrogenase, subunit A, domain 2"/>
    <property type="match status" value="1"/>
</dbReference>
<feature type="domain" description="Acetyl-CoA dehydrogenase-like C-terminal" evidence="14">
    <location>
        <begin position="467"/>
        <end position="591"/>
    </location>
</feature>
<evidence type="ECO:0000259" key="14">
    <source>
        <dbReference type="Pfam" id="PF12806"/>
    </source>
</evidence>
<dbReference type="FunFam" id="2.40.110.10:FF:000031">
    <property type="entry name" value="Acyl-CoA dehydrogenase, putative"/>
    <property type="match status" value="1"/>
</dbReference>
<dbReference type="GO" id="GO:0050660">
    <property type="term" value="F:flavin adenine dinucleotide binding"/>
    <property type="evidence" value="ECO:0007669"/>
    <property type="project" value="InterPro"/>
</dbReference>
<protein>
    <recommendedName>
        <fullName evidence="9">3-methylmercaptopropionyl-CoA dehydrogenase</fullName>
        <ecNumber evidence="8">1.3.99.41</ecNumber>
    </recommendedName>
</protein>
<evidence type="ECO:0000256" key="6">
    <source>
        <dbReference type="ARBA" id="ARBA00051388"/>
    </source>
</evidence>
<dbReference type="HOGENOM" id="CLU_018204_12_2_5"/>
<dbReference type="Proteomes" id="UP000006512">
    <property type="component" value="Unassembled WGS sequence"/>
</dbReference>
<dbReference type="InterPro" id="IPR046373">
    <property type="entry name" value="Acyl-CoA_Oxase/DH_mid-dom_sf"/>
</dbReference>
<dbReference type="Pfam" id="PF02771">
    <property type="entry name" value="Acyl-CoA_dh_N"/>
    <property type="match status" value="1"/>
</dbReference>
<proteinExistence type="inferred from homology"/>
<dbReference type="InterPro" id="IPR009100">
    <property type="entry name" value="AcylCoA_DH/oxidase_NM_dom_sf"/>
</dbReference>
<organism evidence="15 16">
    <name type="scientific">Asticcacaulis biprosthecium C19</name>
    <dbReference type="NCBI Taxonomy" id="715226"/>
    <lineage>
        <taxon>Bacteria</taxon>
        <taxon>Pseudomonadati</taxon>
        <taxon>Pseudomonadota</taxon>
        <taxon>Alphaproteobacteria</taxon>
        <taxon>Caulobacterales</taxon>
        <taxon>Caulobacteraceae</taxon>
        <taxon>Asticcacaulis</taxon>
    </lineage>
</organism>
<dbReference type="EMBL" id="GL883080">
    <property type="protein sequence ID" value="EGF89873.1"/>
    <property type="molecule type" value="Genomic_DNA"/>
</dbReference>
<dbReference type="SUPFAM" id="SSF47203">
    <property type="entry name" value="Acyl-CoA dehydrogenase C-terminal domain-like"/>
    <property type="match status" value="1"/>
</dbReference>
<evidence type="ECO:0000256" key="4">
    <source>
        <dbReference type="ARBA" id="ARBA00022827"/>
    </source>
</evidence>
<dbReference type="Pfam" id="PF12806">
    <property type="entry name" value="Acyl-CoA_dh_C"/>
    <property type="match status" value="1"/>
</dbReference>
<dbReference type="SUPFAM" id="SSF56645">
    <property type="entry name" value="Acyl-CoA dehydrogenase NM domain-like"/>
    <property type="match status" value="1"/>
</dbReference>
<dbReference type="Pfam" id="PF02770">
    <property type="entry name" value="Acyl-CoA_dh_M"/>
    <property type="match status" value="1"/>
</dbReference>
<dbReference type="PANTHER" id="PTHR42803:SF1">
    <property type="entry name" value="BROAD-SPECIFICITY LINEAR ACYL-COA DEHYDROGENASE FADE5"/>
    <property type="match status" value="1"/>
</dbReference>
<evidence type="ECO:0000313" key="15">
    <source>
        <dbReference type="EMBL" id="EGF89873.1"/>
    </source>
</evidence>
<evidence type="ECO:0000256" key="3">
    <source>
        <dbReference type="ARBA" id="ARBA00022630"/>
    </source>
</evidence>
<dbReference type="InterPro" id="IPR009075">
    <property type="entry name" value="AcylCo_DH/oxidase_C"/>
</dbReference>
<name>F4QT03_9CAUL</name>
<comment type="cofactor">
    <cofactor evidence="1 10">
        <name>FAD</name>
        <dbReference type="ChEBI" id="CHEBI:57692"/>
    </cofactor>
</comment>
<evidence type="ECO:0000256" key="5">
    <source>
        <dbReference type="ARBA" id="ARBA00023002"/>
    </source>
</evidence>
<reference evidence="16" key="1">
    <citation type="submission" date="2011-03" db="EMBL/GenBank/DDBJ databases">
        <title>Draft genome sequence of Brevundimonas diminuta.</title>
        <authorList>
            <person name="Brown P.J.B."/>
            <person name="Buechlein A."/>
            <person name="Hemmerich C."/>
            <person name="Brun Y.V."/>
        </authorList>
    </citation>
    <scope>NUCLEOTIDE SEQUENCE [LARGE SCALE GENOMIC DNA]</scope>
    <source>
        <strain evidence="16">C19</strain>
    </source>
</reference>
<keyword evidence="16" id="KW-1185">Reference proteome</keyword>
<evidence type="ECO:0000256" key="1">
    <source>
        <dbReference type="ARBA" id="ARBA00001974"/>
    </source>
</evidence>
<keyword evidence="3 10" id="KW-0285">Flavoprotein</keyword>
<dbReference type="GO" id="GO:0016627">
    <property type="term" value="F:oxidoreductase activity, acting on the CH-CH group of donors"/>
    <property type="evidence" value="ECO:0007669"/>
    <property type="project" value="InterPro"/>
</dbReference>
<evidence type="ECO:0000256" key="9">
    <source>
        <dbReference type="ARBA" id="ARBA00069043"/>
    </source>
</evidence>
<dbReference type="OrthoDB" id="9807883at2"/>
<dbReference type="InterPro" id="IPR013786">
    <property type="entry name" value="AcylCoA_DH/ox_N"/>
</dbReference>
<dbReference type="Pfam" id="PF00441">
    <property type="entry name" value="Acyl-CoA_dh_1"/>
    <property type="match status" value="1"/>
</dbReference>
<sequence length="596" mass="64228">MAYKAPVRDYQFLIADVFKTDQYNNLKGFGDADSATVFAILEEAAKFTEEVVHPINITGDKEGCTLNPVTHEVTAPKGYREAYKALSEAGWTALSGDPAYGGQGLPHFVNTAFSEMLSGASSAFGMYPGLTEGAISALTAGGTQAQKDVYLPKLISGEWSGTMNLTEPHCGTDLGLLRSKAVPAADGSYRISGQKIWISAGEHDFTSNICHLVLARIEGAPEGVKGISLFMVPKFIPDADGNPGERNSLHCAGLEHKMGIHGNSTCVMVYEEAKGFLLGAPNEGLKIMFYMMNAARYGVGLQGLAIGHASYVAAAEFAKDRLQGRALTGPKSPEKPADSILVHPDVRRMLLESRALIEGGRAFLTWVALQADFQHAAEDEKDREKASDFMSLLTPVLKAYLTEKGLKVTQDAMQVHGGSGFTEHFPASQYMRDVRITLIYEGTNGVQALDLVGRKLPSKGGRAMQSFLGEIDAYIAAEEAGSAVPQYIKALKETKAKLMDGTMWLMQNGMGNPDNAAAGSLDYLNIFGLTCLSYMWAMMAKEAQAKIAEGSTDPFYASKLKVGRVFLERILPEADAHLAKMKGGAEAIMALEDELF</sequence>
<comment type="catalytic activity">
    <reaction evidence="6">
        <text>3-(methylsulfanyl)propanoyl-CoA + oxidized [electron-transfer flavoprotein] + H(+) = 3-(methylsulfanyl)acryloyl-CoA + reduced [electron-transfer flavoprotein]</text>
        <dbReference type="Rhea" id="RHEA:52612"/>
        <dbReference type="Rhea" id="RHEA-COMP:10685"/>
        <dbReference type="Rhea" id="RHEA-COMP:10686"/>
        <dbReference type="ChEBI" id="CHEBI:15378"/>
        <dbReference type="ChEBI" id="CHEBI:57692"/>
        <dbReference type="ChEBI" id="CHEBI:58307"/>
        <dbReference type="ChEBI" id="CHEBI:82815"/>
        <dbReference type="ChEBI" id="CHEBI:84994"/>
        <dbReference type="EC" id="1.3.99.41"/>
    </reaction>
    <physiologicalReaction direction="left-to-right" evidence="6">
        <dbReference type="Rhea" id="RHEA:52613"/>
    </physiologicalReaction>
</comment>
<dbReference type="InterPro" id="IPR025878">
    <property type="entry name" value="Acyl-CoA_dh-like_C_dom"/>
</dbReference>
<comment type="similarity">
    <text evidence="2 10">Belongs to the acyl-CoA dehydrogenase family.</text>
</comment>